<gene>
    <name evidence="1" type="ORF">PVAP13_7NG105389</name>
</gene>
<proteinExistence type="predicted"/>
<dbReference type="EMBL" id="CM029050">
    <property type="protein sequence ID" value="KAG2564853.1"/>
    <property type="molecule type" value="Genomic_DNA"/>
</dbReference>
<dbReference type="AlphaFoldDB" id="A0A8T0PS79"/>
<accession>A0A8T0PS79</accession>
<dbReference type="EMBL" id="CM029050">
    <property type="protein sequence ID" value="KAG2564852.1"/>
    <property type="molecule type" value="Genomic_DNA"/>
</dbReference>
<dbReference type="Proteomes" id="UP000823388">
    <property type="component" value="Chromosome 7N"/>
</dbReference>
<name>A0A8T0PS79_PANVG</name>
<evidence type="ECO:0000313" key="2">
    <source>
        <dbReference type="Proteomes" id="UP000823388"/>
    </source>
</evidence>
<reference evidence="1 2" key="1">
    <citation type="submission" date="2020-05" db="EMBL/GenBank/DDBJ databases">
        <title>WGS assembly of Panicum virgatum.</title>
        <authorList>
            <person name="Lovell J.T."/>
            <person name="Jenkins J."/>
            <person name="Shu S."/>
            <person name="Juenger T.E."/>
            <person name="Schmutz J."/>
        </authorList>
    </citation>
    <scope>NUCLEOTIDE SEQUENCE</scope>
    <source>
        <strain evidence="1">AP13</strain>
        <strain evidence="2">cv. AP13</strain>
    </source>
</reference>
<keyword evidence="2" id="KW-1185">Reference proteome</keyword>
<comment type="caution">
    <text evidence="1">The sequence shown here is derived from an EMBL/GenBank/DDBJ whole genome shotgun (WGS) entry which is preliminary data.</text>
</comment>
<dbReference type="EMBL" id="CM029050">
    <property type="protein sequence ID" value="KAG2564854.1"/>
    <property type="molecule type" value="Genomic_DNA"/>
</dbReference>
<evidence type="ECO:0000313" key="1">
    <source>
        <dbReference type="EMBL" id="KAG2564853.1"/>
    </source>
</evidence>
<protein>
    <submittedName>
        <fullName evidence="1">Uncharacterized protein</fullName>
    </submittedName>
</protein>
<sequence>MYALYVRERANLKKLKLKVAKSLHHDLLLMTIRKAVIKKYGVGALLEFSKCYVPNKVAKWLARQVNWKSRDIVFKDKVIPLTVETVHFLGCLWVASLSLLITILERQTYWLSLTSHPCCKFISLLTS</sequence>
<organism evidence="1 2">
    <name type="scientific">Panicum virgatum</name>
    <name type="common">Blackwell switchgrass</name>
    <dbReference type="NCBI Taxonomy" id="38727"/>
    <lineage>
        <taxon>Eukaryota</taxon>
        <taxon>Viridiplantae</taxon>
        <taxon>Streptophyta</taxon>
        <taxon>Embryophyta</taxon>
        <taxon>Tracheophyta</taxon>
        <taxon>Spermatophyta</taxon>
        <taxon>Magnoliopsida</taxon>
        <taxon>Liliopsida</taxon>
        <taxon>Poales</taxon>
        <taxon>Poaceae</taxon>
        <taxon>PACMAD clade</taxon>
        <taxon>Panicoideae</taxon>
        <taxon>Panicodae</taxon>
        <taxon>Paniceae</taxon>
        <taxon>Panicinae</taxon>
        <taxon>Panicum</taxon>
        <taxon>Panicum sect. Hiantes</taxon>
    </lineage>
</organism>